<dbReference type="AlphaFoldDB" id="A0A6N3FRZ9"/>
<evidence type="ECO:0000313" key="1">
    <source>
        <dbReference type="EMBL" id="VYU54303.1"/>
    </source>
</evidence>
<reference evidence="1" key="1">
    <citation type="submission" date="2019-11" db="EMBL/GenBank/DDBJ databases">
        <authorList>
            <person name="Feng L."/>
        </authorList>
    </citation>
    <scope>NUCLEOTIDE SEQUENCE</scope>
    <source>
        <strain evidence="1">CTertiumLFYP3</strain>
    </source>
</reference>
<protein>
    <submittedName>
        <fullName evidence="1">Uncharacterized protein</fullName>
    </submittedName>
</protein>
<sequence>MCPLGTQKGGMNMGKGDRYIESYKYQNSQLKPWKNRQVNFDELIDSMKGQSKFMKKY</sequence>
<dbReference type="EMBL" id="CACRTO010000041">
    <property type="protein sequence ID" value="VYU54303.1"/>
    <property type="molecule type" value="Genomic_DNA"/>
</dbReference>
<gene>
    <name evidence="1" type="ORF">CTLFYP3_02793</name>
</gene>
<name>A0A6N3FRZ9_9CLOT</name>
<organism evidence="1">
    <name type="scientific">Clostridium tertium</name>
    <dbReference type="NCBI Taxonomy" id="1559"/>
    <lineage>
        <taxon>Bacteria</taxon>
        <taxon>Bacillati</taxon>
        <taxon>Bacillota</taxon>
        <taxon>Clostridia</taxon>
        <taxon>Eubacteriales</taxon>
        <taxon>Clostridiaceae</taxon>
        <taxon>Clostridium</taxon>
    </lineage>
</organism>
<accession>A0A6N3FRZ9</accession>
<proteinExistence type="predicted"/>